<reference evidence="2" key="1">
    <citation type="submission" date="2015-05" db="EMBL/GenBank/DDBJ databases">
        <authorList>
            <person name="Urmite Genomes"/>
        </authorList>
    </citation>
    <scope>NUCLEOTIDE SEQUENCE [LARGE SCALE GENOMIC DNA]</scope>
    <source>
        <strain evidence="2">LF1</strain>
    </source>
</reference>
<organism evidence="1 2">
    <name type="scientific">Neobacillus massiliamazoniensis</name>
    <dbReference type="NCBI Taxonomy" id="1499688"/>
    <lineage>
        <taxon>Bacteria</taxon>
        <taxon>Bacillati</taxon>
        <taxon>Bacillota</taxon>
        <taxon>Bacilli</taxon>
        <taxon>Bacillales</taxon>
        <taxon>Bacillaceae</taxon>
        <taxon>Neobacillus</taxon>
    </lineage>
</organism>
<dbReference type="EMBL" id="CVRB01000007">
    <property type="protein sequence ID" value="CRK85157.1"/>
    <property type="molecule type" value="Genomic_DNA"/>
</dbReference>
<proteinExistence type="predicted"/>
<gene>
    <name evidence="1" type="ORF">BN000_05229</name>
</gene>
<dbReference type="OrthoDB" id="5420310at2"/>
<name>A0A0U1P4F7_9BACI</name>
<evidence type="ECO:0000313" key="1">
    <source>
        <dbReference type="EMBL" id="CRK85157.1"/>
    </source>
</evidence>
<dbReference type="AlphaFoldDB" id="A0A0U1P4F7"/>
<accession>A0A0U1P4F7</accession>
<dbReference type="NCBIfam" id="NF045597">
    <property type="entry name" value="TudS_rel_CD3072"/>
    <property type="match status" value="1"/>
</dbReference>
<keyword evidence="2" id="KW-1185">Reference proteome</keyword>
<protein>
    <recommendedName>
        <fullName evidence="3">DUF523 domain-containing protein</fullName>
    </recommendedName>
</protein>
<sequence>MQRNKRILMVSHCILNQNTVIEDEARAEGAVLSAVEWALKEGYGFLQLPCPEFTFLGLNRPSMTYEQYNTPEYRKHCREILMPVLHQAEEYITNGYEIVGLLGIQSSPSCDPTRGIFMEELAAMFAEKGIELKKLWYLPDTSSPTFKSGEHFVK</sequence>
<dbReference type="Proteomes" id="UP000199087">
    <property type="component" value="Unassembled WGS sequence"/>
</dbReference>
<dbReference type="RefSeq" id="WP_090640145.1">
    <property type="nucleotide sequence ID" value="NZ_CVRB01000007.1"/>
</dbReference>
<evidence type="ECO:0008006" key="3">
    <source>
        <dbReference type="Google" id="ProtNLM"/>
    </source>
</evidence>
<evidence type="ECO:0000313" key="2">
    <source>
        <dbReference type="Proteomes" id="UP000199087"/>
    </source>
</evidence>
<dbReference type="InterPro" id="IPR054648">
    <property type="entry name" value="TudS-rel"/>
</dbReference>